<dbReference type="EMBL" id="CABFMQ020000098">
    <property type="protein sequence ID" value="VTZ51509.1"/>
    <property type="molecule type" value="Genomic_DNA"/>
</dbReference>
<evidence type="ECO:0000313" key="2">
    <source>
        <dbReference type="EMBL" id="VTZ51509.1"/>
    </source>
</evidence>
<dbReference type="PANTHER" id="PTHR12526">
    <property type="entry name" value="GLYCOSYLTRANSFERASE"/>
    <property type="match status" value="1"/>
</dbReference>
<protein>
    <submittedName>
        <fullName evidence="2">Glycosyl transferase group 1</fullName>
    </submittedName>
</protein>
<dbReference type="Proteomes" id="UP000485880">
    <property type="component" value="Unassembled WGS sequence"/>
</dbReference>
<gene>
    <name evidence="2" type="ORF">MPC4_40106</name>
</gene>
<evidence type="ECO:0000259" key="1">
    <source>
        <dbReference type="Pfam" id="PF13439"/>
    </source>
</evidence>
<organism evidence="2 3">
    <name type="scientific">Methylocella tundrae</name>
    <dbReference type="NCBI Taxonomy" id="227605"/>
    <lineage>
        <taxon>Bacteria</taxon>
        <taxon>Pseudomonadati</taxon>
        <taxon>Pseudomonadota</taxon>
        <taxon>Alphaproteobacteria</taxon>
        <taxon>Hyphomicrobiales</taxon>
        <taxon>Beijerinckiaceae</taxon>
        <taxon>Methylocella</taxon>
    </lineage>
</organism>
<keyword evidence="3" id="KW-1185">Reference proteome</keyword>
<feature type="domain" description="Glycosyltransferase subfamily 4-like N-terminal" evidence="1">
    <location>
        <begin position="34"/>
        <end position="185"/>
    </location>
</feature>
<reference evidence="2 3" key="1">
    <citation type="submission" date="2019-05" db="EMBL/GenBank/DDBJ databases">
        <authorList>
            <person name="Farhan Ul Haque M."/>
        </authorList>
    </citation>
    <scope>NUCLEOTIDE SEQUENCE [LARGE SCALE GENOMIC DNA]</scope>
    <source>
        <strain evidence="2">2</strain>
    </source>
</reference>
<evidence type="ECO:0000313" key="3">
    <source>
        <dbReference type="Proteomes" id="UP000485880"/>
    </source>
</evidence>
<accession>A0A8B6MB52</accession>
<dbReference type="Pfam" id="PF13692">
    <property type="entry name" value="Glyco_trans_1_4"/>
    <property type="match status" value="1"/>
</dbReference>
<dbReference type="RefSeq" id="WP_174513297.1">
    <property type="nucleotide sequence ID" value="NZ_CABFMQ020000098.1"/>
</dbReference>
<sequence>MSSGSSSPFRDRATHPLAGVTVLQIVPDLEPGPVARAAIDIAGALSRVGANALVASRGGALVSELQAKGGVFTRFPADARNPVSMALNVRRLTQLIKTERVDIVHARSRAPAWVAYGATRLIKTPFVTSFQGFYARGGPLALRYNSIMARGDSIIADSAHTADLIVNLYPAAKAKVHVVLGGVDCRVFVPKAVAPARVQAVRRLWGAAPDERVVLLAAGARASSSYKSLIEAVLRLASQDAAATLLREAKFIIACDEPGAAFAKEIDAAIAKAGLQSVMRRSEIGPDRAAALLAASAVVALSANPDAFAGFALEAQAMGAPVIVGASGAASETILAPPGVDETARTGWRTLPDERALAHALSETLSLGATARDRLSLRARAHVESQFSIEMLRSQTLSAYAAARGDG</sequence>
<comment type="caution">
    <text evidence="2">The sequence shown here is derived from an EMBL/GenBank/DDBJ whole genome shotgun (WGS) entry which is preliminary data.</text>
</comment>
<dbReference type="AlphaFoldDB" id="A0A8B6MB52"/>
<proteinExistence type="predicted"/>
<dbReference type="GO" id="GO:0016757">
    <property type="term" value="F:glycosyltransferase activity"/>
    <property type="evidence" value="ECO:0007669"/>
    <property type="project" value="UniProtKB-ARBA"/>
</dbReference>
<name>A0A8B6MB52_METTU</name>
<dbReference type="SUPFAM" id="SSF53756">
    <property type="entry name" value="UDP-Glycosyltransferase/glycogen phosphorylase"/>
    <property type="match status" value="1"/>
</dbReference>
<dbReference type="Pfam" id="PF13439">
    <property type="entry name" value="Glyco_transf_4"/>
    <property type="match status" value="1"/>
</dbReference>
<dbReference type="InterPro" id="IPR028098">
    <property type="entry name" value="Glyco_trans_4-like_N"/>
</dbReference>
<dbReference type="Gene3D" id="3.40.50.2000">
    <property type="entry name" value="Glycogen Phosphorylase B"/>
    <property type="match status" value="2"/>
</dbReference>
<keyword evidence="2" id="KW-0808">Transferase</keyword>